<dbReference type="Proteomes" id="UP001296580">
    <property type="component" value="Unassembled WGS sequence"/>
</dbReference>
<evidence type="ECO:0000313" key="3">
    <source>
        <dbReference type="Proteomes" id="UP001296580"/>
    </source>
</evidence>
<dbReference type="RefSeq" id="WP_173878111.1">
    <property type="nucleotide sequence ID" value="NZ_JAAIMR010000041.1"/>
</dbReference>
<proteinExistence type="predicted"/>
<dbReference type="GO" id="GO:0003677">
    <property type="term" value="F:DNA binding"/>
    <property type="evidence" value="ECO:0007669"/>
    <property type="project" value="InterPro"/>
</dbReference>
<accession>A0AAJ3KN23</accession>
<dbReference type="EMBL" id="JAAIRV010000042">
    <property type="protein sequence ID" value="NSI59748.1"/>
    <property type="molecule type" value="Genomic_DNA"/>
</dbReference>
<dbReference type="SUPFAM" id="SSF47413">
    <property type="entry name" value="lambda repressor-like DNA-binding domains"/>
    <property type="match status" value="1"/>
</dbReference>
<dbReference type="PROSITE" id="PS50943">
    <property type="entry name" value="HTH_CROC1"/>
    <property type="match status" value="1"/>
</dbReference>
<dbReference type="AlphaFoldDB" id="A0AAJ3KN23"/>
<reference evidence="2" key="2">
    <citation type="submission" date="2020-02" db="EMBL/GenBank/DDBJ databases">
        <authorList>
            <person name="Littmann E."/>
            <person name="Sorbara M."/>
        </authorList>
    </citation>
    <scope>NUCLEOTIDE SEQUENCE</scope>
    <source>
        <strain evidence="2">MSK.15.32</strain>
    </source>
</reference>
<evidence type="ECO:0000259" key="1">
    <source>
        <dbReference type="PROSITE" id="PS50943"/>
    </source>
</evidence>
<dbReference type="Pfam" id="PF13443">
    <property type="entry name" value="HTH_26"/>
    <property type="match status" value="1"/>
</dbReference>
<dbReference type="InterPro" id="IPR001387">
    <property type="entry name" value="Cro/C1-type_HTH"/>
</dbReference>
<comment type="caution">
    <text evidence="2">The sequence shown here is derived from an EMBL/GenBank/DDBJ whole genome shotgun (WGS) entry which is preliminary data.</text>
</comment>
<sequence length="71" mass="7759">MSVSVKLDSDKMILAMAKKQYNCARLANASGVSRATISYIRNGKTCKPDIAGKLAEALDLQVEELIETKKE</sequence>
<feature type="domain" description="HTH cro/C1-type" evidence="1">
    <location>
        <begin position="26"/>
        <end position="65"/>
    </location>
</feature>
<gene>
    <name evidence="2" type="ORF">G4993_15315</name>
</gene>
<reference evidence="2" key="1">
    <citation type="journal article" date="2020" name="Cell Host Microbe">
        <title>Functional and Genomic Variation between Human-Derived Isolates of Lachnospiraceae Reveals Inter- and Intra-Species Diversity.</title>
        <authorList>
            <person name="Sorbara M.T."/>
            <person name="Littmann E.R."/>
            <person name="Fontana E."/>
            <person name="Moody T.U."/>
            <person name="Kohout C.E."/>
            <person name="Gjonbalaj M."/>
            <person name="Eaton V."/>
            <person name="Seok R."/>
            <person name="Leiner I.M."/>
            <person name="Pamer E.G."/>
        </authorList>
    </citation>
    <scope>NUCLEOTIDE SEQUENCE</scope>
    <source>
        <strain evidence="2">MSK.15.32</strain>
    </source>
</reference>
<evidence type="ECO:0000313" key="2">
    <source>
        <dbReference type="EMBL" id="NSI59748.1"/>
    </source>
</evidence>
<dbReference type="Gene3D" id="1.10.260.40">
    <property type="entry name" value="lambda repressor-like DNA-binding domains"/>
    <property type="match status" value="1"/>
</dbReference>
<dbReference type="CDD" id="cd00093">
    <property type="entry name" value="HTH_XRE"/>
    <property type="match status" value="1"/>
</dbReference>
<organism evidence="2 3">
    <name type="scientific">Mediterraneibacter gnavus</name>
    <name type="common">Ruminococcus gnavus</name>
    <dbReference type="NCBI Taxonomy" id="33038"/>
    <lineage>
        <taxon>Bacteria</taxon>
        <taxon>Bacillati</taxon>
        <taxon>Bacillota</taxon>
        <taxon>Clostridia</taxon>
        <taxon>Lachnospirales</taxon>
        <taxon>Lachnospiraceae</taxon>
        <taxon>Mediterraneibacter</taxon>
    </lineage>
</organism>
<dbReference type="SMART" id="SM00530">
    <property type="entry name" value="HTH_XRE"/>
    <property type="match status" value="1"/>
</dbReference>
<name>A0AAJ3KN23_MEDGN</name>
<protein>
    <submittedName>
        <fullName evidence="2">Helix-turn-helix transcriptional regulator</fullName>
    </submittedName>
</protein>
<dbReference type="InterPro" id="IPR010982">
    <property type="entry name" value="Lambda_DNA-bd_dom_sf"/>
</dbReference>